<dbReference type="SUPFAM" id="SSF55781">
    <property type="entry name" value="GAF domain-like"/>
    <property type="match status" value="2"/>
</dbReference>
<organism evidence="5 6">
    <name type="scientific">Undibacterium rugosum</name>
    <dbReference type="NCBI Taxonomy" id="2762291"/>
    <lineage>
        <taxon>Bacteria</taxon>
        <taxon>Pseudomonadati</taxon>
        <taxon>Pseudomonadota</taxon>
        <taxon>Betaproteobacteria</taxon>
        <taxon>Burkholderiales</taxon>
        <taxon>Oxalobacteraceae</taxon>
        <taxon>Undibacterium</taxon>
    </lineage>
</organism>
<feature type="domain" description="Histidine kinase" evidence="4">
    <location>
        <begin position="407"/>
        <end position="638"/>
    </location>
</feature>
<dbReference type="AlphaFoldDB" id="A0A923KUA9"/>
<dbReference type="InterPro" id="IPR036890">
    <property type="entry name" value="HATPase_C_sf"/>
</dbReference>
<dbReference type="SUPFAM" id="SSF55874">
    <property type="entry name" value="ATPase domain of HSP90 chaperone/DNA topoisomerase II/histidine kinase"/>
    <property type="match status" value="1"/>
</dbReference>
<evidence type="ECO:0000256" key="1">
    <source>
        <dbReference type="ARBA" id="ARBA00000085"/>
    </source>
</evidence>
<comment type="caution">
    <text evidence="5">The sequence shown here is derived from an EMBL/GenBank/DDBJ whole genome shotgun (WGS) entry which is preliminary data.</text>
</comment>
<dbReference type="Pfam" id="PF02518">
    <property type="entry name" value="HATPase_c"/>
    <property type="match status" value="1"/>
</dbReference>
<dbReference type="PROSITE" id="PS50109">
    <property type="entry name" value="HIS_KIN"/>
    <property type="match status" value="1"/>
</dbReference>
<proteinExistence type="predicted"/>
<dbReference type="EMBL" id="JACOGG010000001">
    <property type="protein sequence ID" value="MBC3933997.1"/>
    <property type="molecule type" value="Genomic_DNA"/>
</dbReference>
<keyword evidence="3" id="KW-0175">Coiled coil</keyword>
<dbReference type="InterPro" id="IPR003594">
    <property type="entry name" value="HATPase_dom"/>
</dbReference>
<gene>
    <name evidence="5" type="ORF">H8K47_01370</name>
</gene>
<evidence type="ECO:0000256" key="2">
    <source>
        <dbReference type="ARBA" id="ARBA00012438"/>
    </source>
</evidence>
<dbReference type="Proteomes" id="UP000612361">
    <property type="component" value="Unassembled WGS sequence"/>
</dbReference>
<dbReference type="SUPFAM" id="SSF47384">
    <property type="entry name" value="Homodimeric domain of signal transducing histidine kinase"/>
    <property type="match status" value="1"/>
</dbReference>
<dbReference type="RefSeq" id="WP_186879623.1">
    <property type="nucleotide sequence ID" value="NZ_JACOGG010000001.1"/>
</dbReference>
<keyword evidence="6" id="KW-1185">Reference proteome</keyword>
<feature type="coiled-coil region" evidence="3">
    <location>
        <begin position="357"/>
        <end position="388"/>
    </location>
</feature>
<dbReference type="InterPro" id="IPR036097">
    <property type="entry name" value="HisK_dim/P_sf"/>
</dbReference>
<evidence type="ECO:0000313" key="6">
    <source>
        <dbReference type="Proteomes" id="UP000612361"/>
    </source>
</evidence>
<dbReference type="SMART" id="SM00387">
    <property type="entry name" value="HATPase_c"/>
    <property type="match status" value="1"/>
</dbReference>
<name>A0A923KUA9_9BURK</name>
<dbReference type="InterPro" id="IPR005467">
    <property type="entry name" value="His_kinase_dom"/>
</dbReference>
<dbReference type="Gene3D" id="3.30.565.10">
    <property type="entry name" value="Histidine kinase-like ATPase, C-terminal domain"/>
    <property type="match status" value="1"/>
</dbReference>
<dbReference type="Gene3D" id="1.10.287.130">
    <property type="match status" value="1"/>
</dbReference>
<comment type="catalytic activity">
    <reaction evidence="1">
        <text>ATP + protein L-histidine = ADP + protein N-phospho-L-histidine.</text>
        <dbReference type="EC" id="2.7.13.3"/>
    </reaction>
</comment>
<reference evidence="5" key="1">
    <citation type="submission" date="2020-08" db="EMBL/GenBank/DDBJ databases">
        <title>Novel species isolated from subtropical streams in China.</title>
        <authorList>
            <person name="Lu H."/>
        </authorList>
    </citation>
    <scope>NUCLEOTIDE SEQUENCE</scope>
    <source>
        <strain evidence="5">CY7W</strain>
    </source>
</reference>
<dbReference type="EC" id="2.7.13.3" evidence="2"/>
<protein>
    <recommendedName>
        <fullName evidence="2">histidine kinase</fullName>
        <ecNumber evidence="2">2.7.13.3</ecNumber>
    </recommendedName>
</protein>
<dbReference type="PANTHER" id="PTHR43065:SF47">
    <property type="match status" value="1"/>
</dbReference>
<dbReference type="Gene3D" id="3.30.450.40">
    <property type="match status" value="2"/>
</dbReference>
<dbReference type="Pfam" id="PF01590">
    <property type="entry name" value="GAF"/>
    <property type="match status" value="1"/>
</dbReference>
<evidence type="ECO:0000259" key="4">
    <source>
        <dbReference type="PROSITE" id="PS50109"/>
    </source>
</evidence>
<dbReference type="InterPro" id="IPR004358">
    <property type="entry name" value="Sig_transdc_His_kin-like_C"/>
</dbReference>
<dbReference type="InterPro" id="IPR029016">
    <property type="entry name" value="GAF-like_dom_sf"/>
</dbReference>
<dbReference type="Pfam" id="PF13185">
    <property type="entry name" value="GAF_2"/>
    <property type="match status" value="1"/>
</dbReference>
<dbReference type="InterPro" id="IPR003018">
    <property type="entry name" value="GAF"/>
</dbReference>
<dbReference type="PANTHER" id="PTHR43065">
    <property type="entry name" value="SENSOR HISTIDINE KINASE"/>
    <property type="match status" value="1"/>
</dbReference>
<accession>A0A923KUA9</accession>
<sequence>MKARLNRLEAVQQVVLEISHLSASCNELAGFLRNVHQAIGRIMYAANFYVALYNDESHSVRYVYEVDEVDAPLDPDQTFPLQDPSESPTAWVILNRSPLSMTAEQDAARGWGSGTRSEHWLGHPLLSHQGHVLGAMVIQSYNANHLFSDEDQALFRMIAAHVSIALERLFSFDKLEQAVRERTQLLKREIEIRRKAENLQRALYQIAELSILVSHHERRFSRLHEIMSELMQVPNFMVAFFHEDTREFSIVYFADEVDGNATGTRFPLGKGITSYVVQQRQALLINRAELEQLIADGKIEVLGNLDSYSWMGAPLLADEQLFGVMIVQSYRPELAYTNADLELLSFIASHVAAALLRMQAAEDIQRAKQELESKNFELSQTLKALTSAQSELINQETLASLGRLVAGVAHEINTPLGICVTATSHLVEEVALLRSQFSSGQLSEQGLTEFLDICDQSLRILTTNSQRGATLVRSFKQVAVDQSHEMLREFDLRSYLEETLQALQPKLRGTSVSVQLSCADDIHMHSFPGAISQIITNLLVNSLVHGLEQRDDGRISICATQDGETLTLLFEDNGKGVSSEELRHLFEPFYTTKRGQGGSGLGTHIVYNLVTVRLGGQIRASSGVGKGLRYEISVPLRHQSSTDNDIQS</sequence>
<dbReference type="SMART" id="SM00065">
    <property type="entry name" value="GAF"/>
    <property type="match status" value="2"/>
</dbReference>
<dbReference type="GO" id="GO:0000155">
    <property type="term" value="F:phosphorelay sensor kinase activity"/>
    <property type="evidence" value="ECO:0007669"/>
    <property type="project" value="InterPro"/>
</dbReference>
<dbReference type="PRINTS" id="PR00344">
    <property type="entry name" value="BCTRLSENSOR"/>
</dbReference>
<evidence type="ECO:0000313" key="5">
    <source>
        <dbReference type="EMBL" id="MBC3933997.1"/>
    </source>
</evidence>
<evidence type="ECO:0000256" key="3">
    <source>
        <dbReference type="SAM" id="Coils"/>
    </source>
</evidence>